<feature type="region of interest" description="Disordered" evidence="1">
    <location>
        <begin position="98"/>
        <end position="119"/>
    </location>
</feature>
<dbReference type="EMBL" id="QXGC01000166">
    <property type="protein sequence ID" value="KAE9246626.1"/>
    <property type="molecule type" value="Genomic_DNA"/>
</dbReference>
<dbReference type="EMBL" id="QXGE01002723">
    <property type="protein sequence ID" value="KAE9279669.1"/>
    <property type="molecule type" value="Genomic_DNA"/>
</dbReference>
<dbReference type="Proteomes" id="UP000476176">
    <property type="component" value="Unassembled WGS sequence"/>
</dbReference>
<dbReference type="AlphaFoldDB" id="A0A6A4BSB0"/>
<protein>
    <submittedName>
        <fullName evidence="3">Uncharacterized protein</fullName>
    </submittedName>
</protein>
<comment type="caution">
    <text evidence="3">The sequence shown here is derived from an EMBL/GenBank/DDBJ whole genome shotgun (WGS) entry which is preliminary data.</text>
</comment>
<accession>A0A6A4BSB0</accession>
<evidence type="ECO:0000256" key="1">
    <source>
        <dbReference type="SAM" id="MobiDB-lite"/>
    </source>
</evidence>
<dbReference type="Proteomes" id="UP000437068">
    <property type="component" value="Unassembled WGS sequence"/>
</dbReference>
<evidence type="ECO:0000313" key="4">
    <source>
        <dbReference type="Proteomes" id="UP000437068"/>
    </source>
</evidence>
<organism evidence="3 4">
    <name type="scientific">Phytophthora fragariae</name>
    <dbReference type="NCBI Taxonomy" id="53985"/>
    <lineage>
        <taxon>Eukaryota</taxon>
        <taxon>Sar</taxon>
        <taxon>Stramenopiles</taxon>
        <taxon>Oomycota</taxon>
        <taxon>Peronosporomycetes</taxon>
        <taxon>Peronosporales</taxon>
        <taxon>Peronosporaceae</taxon>
        <taxon>Phytophthora</taxon>
    </lineage>
</organism>
<reference evidence="3 4" key="1">
    <citation type="submission" date="2018-08" db="EMBL/GenBank/DDBJ databases">
        <title>Genomic investigation of the strawberry pathogen Phytophthora fragariae indicates pathogenicity is determined by transcriptional variation in three key races.</title>
        <authorList>
            <person name="Adams T.M."/>
            <person name="Armitage A.D."/>
            <person name="Sobczyk M.K."/>
            <person name="Bates H.J."/>
            <person name="Dunwell J.M."/>
            <person name="Nellist C.F."/>
            <person name="Harrison R.J."/>
        </authorList>
    </citation>
    <scope>NUCLEOTIDE SEQUENCE [LARGE SCALE GENOMIC DNA]</scope>
    <source>
        <strain evidence="3 4">A4</strain>
        <strain evidence="2 5">BC-23</strain>
    </source>
</reference>
<evidence type="ECO:0000313" key="3">
    <source>
        <dbReference type="EMBL" id="KAE9279669.1"/>
    </source>
</evidence>
<sequence>MEGSPAPTIAGVDIVGCDAGDAGRSCTVHDVCGKHLKIDDAIVFRGEAVMADNGDVEYAVKAYVIRLGAQLCHVGFLPRRLLRQRTAYENKMATVVEDLRKSDNSQKRRRSERNKGIGHSVSLRIQSTQTF</sequence>
<name>A0A6A4BSB0_9STRA</name>
<evidence type="ECO:0000313" key="2">
    <source>
        <dbReference type="EMBL" id="KAE9246626.1"/>
    </source>
</evidence>
<gene>
    <name evidence="3" type="ORF">PF001_g24608</name>
    <name evidence="2" type="ORF">PF004_g4722</name>
</gene>
<proteinExistence type="predicted"/>
<evidence type="ECO:0000313" key="5">
    <source>
        <dbReference type="Proteomes" id="UP000476176"/>
    </source>
</evidence>